<dbReference type="KEGG" id="nnu:104606964"/>
<dbReference type="InterPro" id="IPR014811">
    <property type="entry name" value="ArgoL1"/>
</dbReference>
<dbReference type="GO" id="GO:0031047">
    <property type="term" value="P:regulatory ncRNA-mediated gene silencing"/>
    <property type="evidence" value="ECO:0000318"/>
    <property type="project" value="GO_Central"/>
</dbReference>
<dbReference type="InterPro" id="IPR003100">
    <property type="entry name" value="PAZ_dom"/>
</dbReference>
<evidence type="ECO:0000313" key="6">
    <source>
        <dbReference type="RefSeq" id="XP_019054929.1"/>
    </source>
</evidence>
<evidence type="ECO:0000313" key="7">
    <source>
        <dbReference type="RefSeq" id="XP_019054930.1"/>
    </source>
</evidence>
<name>A0A1U8Q807_NELNU</name>
<feature type="domain" description="PAZ" evidence="3">
    <location>
        <begin position="273"/>
        <end position="386"/>
    </location>
</feature>
<dbReference type="STRING" id="4432.A0A1U8Q807"/>
<dbReference type="SMART" id="SM01163">
    <property type="entry name" value="DUF1785"/>
    <property type="match status" value="1"/>
</dbReference>
<dbReference type="Gene3D" id="2.170.260.10">
    <property type="entry name" value="paz domain"/>
    <property type="match status" value="1"/>
</dbReference>
<dbReference type="InterPro" id="IPR032472">
    <property type="entry name" value="ArgoL2"/>
</dbReference>
<dbReference type="InterPro" id="IPR003165">
    <property type="entry name" value="Piwi"/>
</dbReference>
<dbReference type="Gene3D" id="3.30.420.10">
    <property type="entry name" value="Ribonuclease H-like superfamily/Ribonuclease H"/>
    <property type="match status" value="1"/>
</dbReference>
<keyword evidence="2" id="KW-0943">RNA-mediated gene silencing</keyword>
<dbReference type="RefSeq" id="XP_019054929.1">
    <property type="nucleotide sequence ID" value="XM_019199384.1"/>
</dbReference>
<dbReference type="FunFam" id="3.30.420.10:FF:000013">
    <property type="entry name" value="protein argonaute 10-like"/>
    <property type="match status" value="1"/>
</dbReference>
<reference evidence="6 7" key="1">
    <citation type="submission" date="2025-04" db="UniProtKB">
        <authorList>
            <consortium name="RefSeq"/>
        </authorList>
    </citation>
    <scope>IDENTIFICATION</scope>
</reference>
<feature type="domain" description="Piwi" evidence="4">
    <location>
        <begin position="559"/>
        <end position="883"/>
    </location>
</feature>
<dbReference type="GO" id="GO:0005634">
    <property type="term" value="C:nucleus"/>
    <property type="evidence" value="ECO:0000318"/>
    <property type="project" value="GO_Central"/>
</dbReference>
<evidence type="ECO:0000256" key="2">
    <source>
        <dbReference type="ARBA" id="ARBA00023158"/>
    </source>
</evidence>
<dbReference type="PANTHER" id="PTHR22891">
    <property type="entry name" value="EUKARYOTIC TRANSLATION INITIATION FACTOR 2C"/>
    <property type="match status" value="1"/>
</dbReference>
<dbReference type="SUPFAM" id="SSF53098">
    <property type="entry name" value="Ribonuclease H-like"/>
    <property type="match status" value="1"/>
</dbReference>
<dbReference type="PROSITE" id="PS50821">
    <property type="entry name" value="PAZ"/>
    <property type="match status" value="1"/>
</dbReference>
<keyword evidence="5" id="KW-1185">Reference proteome</keyword>
<dbReference type="OrthoDB" id="10252740at2759"/>
<evidence type="ECO:0000259" key="4">
    <source>
        <dbReference type="PROSITE" id="PS50822"/>
    </source>
</evidence>
<accession>A0A1U8Q807</accession>
<dbReference type="GeneID" id="104606964"/>
<dbReference type="GO" id="GO:0004521">
    <property type="term" value="F:RNA endonuclease activity"/>
    <property type="evidence" value="ECO:0000318"/>
    <property type="project" value="GO_Central"/>
</dbReference>
<dbReference type="InterPro" id="IPR036397">
    <property type="entry name" value="RNaseH_sf"/>
</dbReference>
<organism evidence="5 6">
    <name type="scientific">Nelumbo nucifera</name>
    <name type="common">Sacred lotus</name>
    <dbReference type="NCBI Taxonomy" id="4432"/>
    <lineage>
        <taxon>Eukaryota</taxon>
        <taxon>Viridiplantae</taxon>
        <taxon>Streptophyta</taxon>
        <taxon>Embryophyta</taxon>
        <taxon>Tracheophyta</taxon>
        <taxon>Spermatophyta</taxon>
        <taxon>Magnoliopsida</taxon>
        <taxon>Proteales</taxon>
        <taxon>Nelumbonaceae</taxon>
        <taxon>Nelumbo</taxon>
    </lineage>
</organism>
<sequence>MVDTDHVVRLPLSNLMNLSLSLQLLDLSHRQACWLNIQEIQKLSVQSEGASTQALVDPVPSGESVEFPLRPGKGKLGMKCMVKANHFLVQLSVKDLHQYRVSLKPEITSVSLNQAVMKELVKLYEHSHLGGLMPAFDGQHSLYTAGPLPFTSKEFEIILRNEDDESGGGSRRERKFKVLINFAACVDVHHLIKGKHGNVSQEVLQALDVVLRQTPMNKYTPLRRSFYSDELGRQEIDNGLEAWCGFYQSLRSTEMGLSLNIDMSASVFVKDLPVVDFVHQTLNKNPSTRPLSDADRLKIKKALIGLKIEVTHRGNIRRRYRISGITSESTTELSFPFGDTGTPKYVVQYFKETYNVILEHTSLPCLQVGSNEKPIYLPMEFCKIVRGQNYKKKLNDNQISNMVGFNCKSPIDREEDILKTGHLYRQDIYAMEFGMKISDNLASVQAHVLPAPRLKYHDSGSEKTCKPQVGQWNMMNKKMVDGGTVNTWTCINFADNVSDPIACEFCNALGRMCHVSGMKFNIEPILPPRKVPQEVDTALENLYQDAMSVLKPCGKELDLLIAILPDNNGALYGEFKRKCDTKLGMISQCCLAKNVSKPHKQYLANVALKINAKVGGRNTVLEDIVNRCMPMVSDKPTIIFGADVTHPSPGDLRSPSIAAVVASQDWPEVTKYACLFSAQASRVEMIQDLYTECKDPLHGKKICGGMIREHLLSYIANNKRKPERIIFYRDGVSEGQFHHVLQHELRAIKQAWISLAPESSAPPITFVVVQKRHHTRLFPYNHNDFRSVDQKSGNVIPGTVVDSDICHHSQFDFFLLSHRGIKGTSRPTHYHVLWDENKFKADQLQTLTNNLCYIYSRCTRSVSYVAPAYYAHLAAFRARFYLGHDSSSDASSADYTQAADIPVRQLPTLAQNLKKTMFYI</sequence>
<dbReference type="InterPro" id="IPR045246">
    <property type="entry name" value="Piwi_ago-like"/>
</dbReference>
<dbReference type="RefSeq" id="XP_019054930.1">
    <property type="nucleotide sequence ID" value="XM_019199385.1"/>
</dbReference>
<dbReference type="GO" id="GO:0005737">
    <property type="term" value="C:cytoplasm"/>
    <property type="evidence" value="ECO:0000318"/>
    <property type="project" value="GO_Central"/>
</dbReference>
<dbReference type="Pfam" id="PF16486">
    <property type="entry name" value="ArgoN"/>
    <property type="match status" value="1"/>
</dbReference>
<dbReference type="Pfam" id="PF08699">
    <property type="entry name" value="ArgoL1"/>
    <property type="match status" value="1"/>
</dbReference>
<dbReference type="SMART" id="SM00950">
    <property type="entry name" value="Piwi"/>
    <property type="match status" value="1"/>
</dbReference>
<proteinExistence type="inferred from homology"/>
<dbReference type="FunFam" id="3.40.50.2300:FF:000110">
    <property type="entry name" value="Argonaute 10"/>
    <property type="match status" value="1"/>
</dbReference>
<dbReference type="Proteomes" id="UP000189703">
    <property type="component" value="Unplaced"/>
</dbReference>
<evidence type="ECO:0000313" key="5">
    <source>
        <dbReference type="Proteomes" id="UP000189703"/>
    </source>
</evidence>
<dbReference type="InterPro" id="IPR012337">
    <property type="entry name" value="RNaseH-like_sf"/>
</dbReference>
<dbReference type="GO" id="GO:0003723">
    <property type="term" value="F:RNA binding"/>
    <property type="evidence" value="ECO:0000318"/>
    <property type="project" value="GO_Central"/>
</dbReference>
<dbReference type="PROSITE" id="PS50822">
    <property type="entry name" value="PIWI"/>
    <property type="match status" value="1"/>
</dbReference>
<protein>
    <submittedName>
        <fullName evidence="6 7">Protein argonaute 1B-like</fullName>
    </submittedName>
</protein>
<dbReference type="InterPro" id="IPR032473">
    <property type="entry name" value="Argonaute_Mid_dom"/>
</dbReference>
<evidence type="ECO:0000256" key="1">
    <source>
        <dbReference type="ARBA" id="ARBA00008201"/>
    </source>
</evidence>
<dbReference type="Pfam" id="PF16487">
    <property type="entry name" value="ArgoMid"/>
    <property type="match status" value="1"/>
</dbReference>
<dbReference type="AlphaFoldDB" id="A0A1U8Q807"/>
<dbReference type="CDD" id="cd04657">
    <property type="entry name" value="Piwi_ago-like"/>
    <property type="match status" value="1"/>
</dbReference>
<gene>
    <name evidence="6 7" type="primary">LOC104606964</name>
</gene>
<dbReference type="Pfam" id="PF02171">
    <property type="entry name" value="Piwi"/>
    <property type="match status" value="1"/>
</dbReference>
<dbReference type="InterPro" id="IPR032474">
    <property type="entry name" value="Argonaute_N"/>
</dbReference>
<comment type="similarity">
    <text evidence="1">Belongs to the argonaute family. Ago subfamily.</text>
</comment>
<dbReference type="InterPro" id="IPR036085">
    <property type="entry name" value="PAZ_dom_sf"/>
</dbReference>
<dbReference type="Pfam" id="PF02170">
    <property type="entry name" value="PAZ"/>
    <property type="match status" value="1"/>
</dbReference>
<dbReference type="SMART" id="SM00949">
    <property type="entry name" value="PAZ"/>
    <property type="match status" value="1"/>
</dbReference>
<dbReference type="Pfam" id="PF16488">
    <property type="entry name" value="ArgoL2"/>
    <property type="match status" value="1"/>
</dbReference>
<dbReference type="SUPFAM" id="SSF101690">
    <property type="entry name" value="PAZ domain"/>
    <property type="match status" value="1"/>
</dbReference>
<dbReference type="CDD" id="cd02846">
    <property type="entry name" value="PAZ_argonaute_like"/>
    <property type="match status" value="1"/>
</dbReference>
<evidence type="ECO:0000259" key="3">
    <source>
        <dbReference type="PROSITE" id="PS50821"/>
    </source>
</evidence>
<dbReference type="Gene3D" id="3.40.50.2300">
    <property type="match status" value="1"/>
</dbReference>